<feature type="compositionally biased region" description="Basic and acidic residues" evidence="6">
    <location>
        <begin position="447"/>
        <end position="461"/>
    </location>
</feature>
<protein>
    <recommendedName>
        <fullName evidence="8">Rhodopsin domain-containing protein</fullName>
    </recommendedName>
</protein>
<dbReference type="EMBL" id="JAWDJO010000234">
    <property type="protein sequence ID" value="KAL1889031.1"/>
    <property type="molecule type" value="Genomic_DNA"/>
</dbReference>
<feature type="region of interest" description="Disordered" evidence="6">
    <location>
        <begin position="343"/>
        <end position="390"/>
    </location>
</feature>
<dbReference type="Pfam" id="PF20684">
    <property type="entry name" value="Fung_rhodopsin"/>
    <property type="match status" value="1"/>
</dbReference>
<gene>
    <name evidence="9" type="ORF">Cpir12675_005949</name>
</gene>
<keyword evidence="3 7" id="KW-1133">Transmembrane helix</keyword>
<feature type="transmembrane region" description="Helical" evidence="7">
    <location>
        <begin position="103"/>
        <end position="129"/>
    </location>
</feature>
<evidence type="ECO:0000256" key="7">
    <source>
        <dbReference type="SAM" id="Phobius"/>
    </source>
</evidence>
<evidence type="ECO:0000313" key="10">
    <source>
        <dbReference type="Proteomes" id="UP001583280"/>
    </source>
</evidence>
<evidence type="ECO:0000256" key="1">
    <source>
        <dbReference type="ARBA" id="ARBA00004141"/>
    </source>
</evidence>
<dbReference type="PANTHER" id="PTHR33048">
    <property type="entry name" value="PTH11-LIKE INTEGRAL MEMBRANE PROTEIN (AFU_ORTHOLOGUE AFUA_5G11245)"/>
    <property type="match status" value="1"/>
</dbReference>
<reference evidence="9 10" key="1">
    <citation type="journal article" date="2024" name="IMA Fungus">
        <title>IMA Genome - F19 : A genome assembly and annotation guide to empower mycologists, including annotated draft genome sequences of Ceratocystis pirilliformis, Diaporthe australafricana, Fusarium ophioides, Paecilomyces lecythidis, and Sporothrix stenoceras.</title>
        <authorList>
            <person name="Aylward J."/>
            <person name="Wilson A.M."/>
            <person name="Visagie C.M."/>
            <person name="Spraker J."/>
            <person name="Barnes I."/>
            <person name="Buitendag C."/>
            <person name="Ceriani C."/>
            <person name="Del Mar Angel L."/>
            <person name="du Plessis D."/>
            <person name="Fuchs T."/>
            <person name="Gasser K."/>
            <person name="Kramer D."/>
            <person name="Li W."/>
            <person name="Munsamy K."/>
            <person name="Piso A."/>
            <person name="Price J.L."/>
            <person name="Sonnekus B."/>
            <person name="Thomas C."/>
            <person name="van der Nest A."/>
            <person name="van Dijk A."/>
            <person name="van Heerden A."/>
            <person name="van Vuuren N."/>
            <person name="Yilmaz N."/>
            <person name="Duong T.A."/>
            <person name="van der Merwe N.A."/>
            <person name="Wingfield M.J."/>
            <person name="Wingfield B.D."/>
        </authorList>
    </citation>
    <scope>NUCLEOTIDE SEQUENCE [LARGE SCALE GENOMIC DNA]</scope>
    <source>
        <strain evidence="9 10">CMW 12675</strain>
    </source>
</reference>
<feature type="transmembrane region" description="Helical" evidence="7">
    <location>
        <begin position="188"/>
        <end position="212"/>
    </location>
</feature>
<proteinExistence type="inferred from homology"/>
<feature type="compositionally biased region" description="Polar residues" evidence="6">
    <location>
        <begin position="409"/>
        <end position="446"/>
    </location>
</feature>
<keyword evidence="10" id="KW-1185">Reference proteome</keyword>
<comment type="subcellular location">
    <subcellularLocation>
        <location evidence="1">Membrane</location>
        <topology evidence="1">Multi-pass membrane protein</topology>
    </subcellularLocation>
</comment>
<evidence type="ECO:0000256" key="2">
    <source>
        <dbReference type="ARBA" id="ARBA00022692"/>
    </source>
</evidence>
<feature type="transmembrane region" description="Helical" evidence="7">
    <location>
        <begin position="224"/>
        <end position="242"/>
    </location>
</feature>
<dbReference type="PANTHER" id="PTHR33048:SF96">
    <property type="entry name" value="INTEGRAL MEMBRANE PROTEIN"/>
    <property type="match status" value="1"/>
</dbReference>
<feature type="transmembrane region" description="Helical" evidence="7">
    <location>
        <begin position="136"/>
        <end position="161"/>
    </location>
</feature>
<accession>A0ABR3YMJ2</accession>
<feature type="transmembrane region" description="Helical" evidence="7">
    <location>
        <begin position="62"/>
        <end position="83"/>
    </location>
</feature>
<sequence length="479" mass="53088">MPAALEAKLAAFSPQELAAFMDEYNGGPLFSVTVAFLAISWISILLRTYVRVFLTRSFLLDDCFMLAAQVVYTMSSIFIILGIKYGIGKHNVALEVEDMTHALMFQVLTTETYVLNMMLLKFSIGIFLLRLSMRKVYTYTIWISLIVVTIWSVVILFFNILQCNPIQSQWDITIEHRKCIDSNQVVNAAYSVSAMTIVTDWLYAILPVPMLWDVKMNTQTKVTVILVLGLGVFASVATIIRFQYLVTINDQADVLYAATNALIWTMVEPAVATTASCLSTIRPLLRKLRVRGFETTEGANSMTGGRGPRSGQSRTNHYNEIRTGDMELGSKKTATTTIVVGATETRSSSSSETQVFPPRTTTPLPSAYIPDKHSTSSRTPPPRKFSDPNFFAGSQILHTTRIEIQSQSIGVSANAESRPSPSEPHSQLSDLSTTVSNNSMRPSQHTSRVDRGDNQSLHELDIGPQQNRGPLGSHPHAMF</sequence>
<dbReference type="Proteomes" id="UP001583280">
    <property type="component" value="Unassembled WGS sequence"/>
</dbReference>
<keyword evidence="2 7" id="KW-0812">Transmembrane</keyword>
<evidence type="ECO:0000313" key="9">
    <source>
        <dbReference type="EMBL" id="KAL1889031.1"/>
    </source>
</evidence>
<keyword evidence="4 7" id="KW-0472">Membrane</keyword>
<evidence type="ECO:0000256" key="4">
    <source>
        <dbReference type="ARBA" id="ARBA00023136"/>
    </source>
</evidence>
<evidence type="ECO:0000256" key="6">
    <source>
        <dbReference type="SAM" id="MobiDB-lite"/>
    </source>
</evidence>
<evidence type="ECO:0000259" key="8">
    <source>
        <dbReference type="Pfam" id="PF20684"/>
    </source>
</evidence>
<feature type="domain" description="Rhodopsin" evidence="8">
    <location>
        <begin position="46"/>
        <end position="287"/>
    </location>
</feature>
<comment type="caution">
    <text evidence="9">The sequence shown here is derived from an EMBL/GenBank/DDBJ whole genome shotgun (WGS) entry which is preliminary data.</text>
</comment>
<organism evidence="9 10">
    <name type="scientific">Ceratocystis pirilliformis</name>
    <dbReference type="NCBI Taxonomy" id="259994"/>
    <lineage>
        <taxon>Eukaryota</taxon>
        <taxon>Fungi</taxon>
        <taxon>Dikarya</taxon>
        <taxon>Ascomycota</taxon>
        <taxon>Pezizomycotina</taxon>
        <taxon>Sordariomycetes</taxon>
        <taxon>Hypocreomycetidae</taxon>
        <taxon>Microascales</taxon>
        <taxon>Ceratocystidaceae</taxon>
        <taxon>Ceratocystis</taxon>
    </lineage>
</organism>
<feature type="region of interest" description="Disordered" evidence="6">
    <location>
        <begin position="409"/>
        <end position="479"/>
    </location>
</feature>
<comment type="similarity">
    <text evidence="5">Belongs to the SAT4 family.</text>
</comment>
<feature type="transmembrane region" description="Helical" evidence="7">
    <location>
        <begin position="29"/>
        <end position="50"/>
    </location>
</feature>
<evidence type="ECO:0000256" key="3">
    <source>
        <dbReference type="ARBA" id="ARBA00022989"/>
    </source>
</evidence>
<evidence type="ECO:0000256" key="5">
    <source>
        <dbReference type="ARBA" id="ARBA00038359"/>
    </source>
</evidence>
<dbReference type="InterPro" id="IPR052337">
    <property type="entry name" value="SAT4-like"/>
</dbReference>
<dbReference type="InterPro" id="IPR049326">
    <property type="entry name" value="Rhodopsin_dom_fungi"/>
</dbReference>
<feature type="region of interest" description="Disordered" evidence="6">
    <location>
        <begin position="296"/>
        <end position="316"/>
    </location>
</feature>
<name>A0ABR3YMJ2_9PEZI</name>